<protein>
    <submittedName>
        <fullName evidence="2">Methyltranfer-dom domain-containing protein</fullName>
    </submittedName>
</protein>
<dbReference type="PANTHER" id="PTHR32026:SF10">
    <property type="entry name" value="METHYLTRANSFERASE-LIKE PROTEIN 24-RELATED"/>
    <property type="match status" value="1"/>
</dbReference>
<sequence>MARLAWHILVACAVIVALFLLGLHHSPSLTIENWTFPRSLSRLNWTLEGNEKRYQAAIKERQREIARIGGPNMPSIPNPDHVGQARYTIWDFFVPAFSCPFSVYRVGTLGDGGKWVCGFERVVSRPECVVYSIGVDQQSSFEQALLSQSDHCQVYGFDPSASEWGEKLREDSAVNPRAHFFPYKFGGANNHDASPKEYTLVEVMKELGHSFVDILKIDIEGGEFQALRDIIQLFDGEPLPFGQMQIEIHLAHDPKDHMETIALFQEWWTMLEDAGLRAYWKELNVIYANNFRKGPYVIEWSFMNIRGKHALTDDVLPDYP</sequence>
<dbReference type="PANTHER" id="PTHR32026">
    <property type="entry name" value="METHYLTRANSFERASE-LIKE PROTEIN 24"/>
    <property type="match status" value="1"/>
</dbReference>
<dbReference type="InterPro" id="IPR025714">
    <property type="entry name" value="Methyltranfer_dom"/>
</dbReference>
<gene>
    <name evidence="2" type="ORF">R3P38DRAFT_2845105</name>
</gene>
<dbReference type="AlphaFoldDB" id="A0AAW0DUZ8"/>
<accession>A0AAW0DUZ8</accession>
<dbReference type="EMBL" id="JAWWNJ010000005">
    <property type="protein sequence ID" value="KAK7055102.1"/>
    <property type="molecule type" value="Genomic_DNA"/>
</dbReference>
<organism evidence="2 3">
    <name type="scientific">Favolaschia claudopus</name>
    <dbReference type="NCBI Taxonomy" id="2862362"/>
    <lineage>
        <taxon>Eukaryota</taxon>
        <taxon>Fungi</taxon>
        <taxon>Dikarya</taxon>
        <taxon>Basidiomycota</taxon>
        <taxon>Agaricomycotina</taxon>
        <taxon>Agaricomycetes</taxon>
        <taxon>Agaricomycetidae</taxon>
        <taxon>Agaricales</taxon>
        <taxon>Marasmiineae</taxon>
        <taxon>Mycenaceae</taxon>
        <taxon>Favolaschia</taxon>
    </lineage>
</organism>
<dbReference type="InterPro" id="IPR029063">
    <property type="entry name" value="SAM-dependent_MTases_sf"/>
</dbReference>
<evidence type="ECO:0000259" key="1">
    <source>
        <dbReference type="Pfam" id="PF13383"/>
    </source>
</evidence>
<dbReference type="Pfam" id="PF13383">
    <property type="entry name" value="Methyltransf_22"/>
    <property type="match status" value="1"/>
</dbReference>
<keyword evidence="3" id="KW-1185">Reference proteome</keyword>
<dbReference type="InterPro" id="IPR026913">
    <property type="entry name" value="METTL24"/>
</dbReference>
<proteinExistence type="predicted"/>
<reference evidence="2 3" key="1">
    <citation type="journal article" date="2024" name="J Genomics">
        <title>Draft genome sequencing and assembly of Favolaschia claudopus CIRM-BRFM 2984 isolated from oak limbs.</title>
        <authorList>
            <person name="Navarro D."/>
            <person name="Drula E."/>
            <person name="Chaduli D."/>
            <person name="Cazenave R."/>
            <person name="Ahrendt S."/>
            <person name="Wang J."/>
            <person name="Lipzen A."/>
            <person name="Daum C."/>
            <person name="Barry K."/>
            <person name="Grigoriev I.V."/>
            <person name="Favel A."/>
            <person name="Rosso M.N."/>
            <person name="Martin F."/>
        </authorList>
    </citation>
    <scope>NUCLEOTIDE SEQUENCE [LARGE SCALE GENOMIC DNA]</scope>
    <source>
        <strain evidence="2 3">CIRM-BRFM 2984</strain>
    </source>
</reference>
<dbReference type="SUPFAM" id="SSF53335">
    <property type="entry name" value="S-adenosyl-L-methionine-dependent methyltransferases"/>
    <property type="match status" value="1"/>
</dbReference>
<name>A0AAW0DUZ8_9AGAR</name>
<comment type="caution">
    <text evidence="2">The sequence shown here is derived from an EMBL/GenBank/DDBJ whole genome shotgun (WGS) entry which is preliminary data.</text>
</comment>
<evidence type="ECO:0000313" key="2">
    <source>
        <dbReference type="EMBL" id="KAK7055102.1"/>
    </source>
</evidence>
<evidence type="ECO:0000313" key="3">
    <source>
        <dbReference type="Proteomes" id="UP001362999"/>
    </source>
</evidence>
<dbReference type="Proteomes" id="UP001362999">
    <property type="component" value="Unassembled WGS sequence"/>
</dbReference>
<feature type="domain" description="Methyltransferase" evidence="1">
    <location>
        <begin position="86"/>
        <end position="289"/>
    </location>
</feature>